<dbReference type="GO" id="GO:0046872">
    <property type="term" value="F:metal ion binding"/>
    <property type="evidence" value="ECO:0007669"/>
    <property type="project" value="UniProtKB-KW"/>
</dbReference>
<evidence type="ECO:0000313" key="4">
    <source>
        <dbReference type="Proteomes" id="UP000238479"/>
    </source>
</evidence>
<reference evidence="3 4" key="1">
    <citation type="journal article" date="2018" name="Nat. Genet.">
        <title>The Rosa genome provides new insights in the design of modern roses.</title>
        <authorList>
            <person name="Bendahmane M."/>
        </authorList>
    </citation>
    <scope>NUCLEOTIDE SEQUENCE [LARGE SCALE GENOMIC DNA]</scope>
    <source>
        <strain evidence="4">cv. Old Blush</strain>
    </source>
</reference>
<dbReference type="InterPro" id="IPR010158">
    <property type="entry name" value="Amidase_Cbmase"/>
</dbReference>
<organism evidence="3 4">
    <name type="scientific">Rosa chinensis</name>
    <name type="common">China rose</name>
    <dbReference type="NCBI Taxonomy" id="74649"/>
    <lineage>
        <taxon>Eukaryota</taxon>
        <taxon>Viridiplantae</taxon>
        <taxon>Streptophyta</taxon>
        <taxon>Embryophyta</taxon>
        <taxon>Tracheophyta</taxon>
        <taxon>Spermatophyta</taxon>
        <taxon>Magnoliopsida</taxon>
        <taxon>eudicotyledons</taxon>
        <taxon>Gunneridae</taxon>
        <taxon>Pentapetalae</taxon>
        <taxon>rosids</taxon>
        <taxon>fabids</taxon>
        <taxon>Rosales</taxon>
        <taxon>Rosaceae</taxon>
        <taxon>Rosoideae</taxon>
        <taxon>Rosoideae incertae sedis</taxon>
        <taxon>Rosa</taxon>
    </lineage>
</organism>
<dbReference type="GO" id="GO:0047652">
    <property type="term" value="F:allantoate deiminase activity"/>
    <property type="evidence" value="ECO:0007669"/>
    <property type="project" value="UniProtKB-EC"/>
</dbReference>
<keyword evidence="2 3" id="KW-0378">Hydrolase</keyword>
<protein>
    <submittedName>
        <fullName evidence="3">Putative allantoate deiminase</fullName>
        <ecNumber evidence="3">3.5.3.9</ecNumber>
    </submittedName>
</protein>
<dbReference type="Proteomes" id="UP000238479">
    <property type="component" value="Chromosome 5"/>
</dbReference>
<sequence length="68" mass="7324">MTGSVQDEVPILISGAGHDAMALSHLTKVGMLFVRCRRGLSHSPEEHVLANDVRASGLTILPFIETQL</sequence>
<name>A0A2P6Q9P2_ROSCH</name>
<dbReference type="Gene3D" id="3.40.630.10">
    <property type="entry name" value="Zn peptidases"/>
    <property type="match status" value="1"/>
</dbReference>
<dbReference type="PANTHER" id="PTHR32494:SF19">
    <property type="entry name" value="ALLANTOATE DEIMINASE-RELATED"/>
    <property type="match status" value="1"/>
</dbReference>
<dbReference type="EC" id="3.5.3.9" evidence="3"/>
<dbReference type="Gramene" id="PRQ30883">
    <property type="protein sequence ID" value="PRQ30883"/>
    <property type="gene ID" value="RchiOBHm_Chr5g0029451"/>
</dbReference>
<dbReference type="PANTHER" id="PTHR32494">
    <property type="entry name" value="ALLANTOATE DEIMINASE-RELATED"/>
    <property type="match status" value="1"/>
</dbReference>
<evidence type="ECO:0000313" key="3">
    <source>
        <dbReference type="EMBL" id="PRQ30883.1"/>
    </source>
</evidence>
<evidence type="ECO:0000256" key="1">
    <source>
        <dbReference type="ARBA" id="ARBA00022723"/>
    </source>
</evidence>
<gene>
    <name evidence="3" type="ORF">RchiOBHm_Chr5g0029451</name>
</gene>
<dbReference type="EMBL" id="PDCK01000043">
    <property type="protein sequence ID" value="PRQ30883.1"/>
    <property type="molecule type" value="Genomic_DNA"/>
</dbReference>
<keyword evidence="4" id="KW-1185">Reference proteome</keyword>
<dbReference type="SUPFAM" id="SSF53187">
    <property type="entry name" value="Zn-dependent exopeptidases"/>
    <property type="match status" value="1"/>
</dbReference>
<evidence type="ECO:0000256" key="2">
    <source>
        <dbReference type="ARBA" id="ARBA00022801"/>
    </source>
</evidence>
<accession>A0A2P6Q9P2</accession>
<keyword evidence="1" id="KW-0479">Metal-binding</keyword>
<dbReference type="AlphaFoldDB" id="A0A2P6Q9P2"/>
<proteinExistence type="predicted"/>
<dbReference type="STRING" id="74649.A0A2P6Q9P2"/>
<comment type="caution">
    <text evidence="3">The sequence shown here is derived from an EMBL/GenBank/DDBJ whole genome shotgun (WGS) entry which is preliminary data.</text>
</comment>